<sequence length="341" mass="39745">MPKLLTEIIKDIYFELFKEKHFIKSVYSLALSGKEALNALENILSSANGMLIDDNAFIIKFRNETVIRYKTIKLTAPIIEGVCDAKHLKELTANNCSSISDLKKIVEACSNSLKIFRSDVTSFWCLNTQALSLNSLHLYSLDHSEFRSIVKHKCCRTSTLSFAFLQNMDEDLREPDYLEWNTLINIFEEINNPTLETVKKLKLYLSVDGIDDDIRLEEIMLNISETFPFLQSVEIFENDSYTAMERITDMLFIVDGTKLCHYILYDQIFDSNYSFLIDVKWNINFEGFFSKDDCDMVFIEKAYQVFDDFEFLESDKKLIIRKTENIKGTRNLNFTVNIEKF</sequence>
<name>A0AC35FLN6_9BILA</name>
<dbReference type="WBParaSite" id="PS1159_v2.g18734.t1">
    <property type="protein sequence ID" value="PS1159_v2.g18734.t1"/>
    <property type="gene ID" value="PS1159_v2.g18734"/>
</dbReference>
<accession>A0AC35FLN6</accession>
<dbReference type="Proteomes" id="UP000887580">
    <property type="component" value="Unplaced"/>
</dbReference>
<organism evidence="1 2">
    <name type="scientific">Panagrolaimus sp. PS1159</name>
    <dbReference type="NCBI Taxonomy" id="55785"/>
    <lineage>
        <taxon>Eukaryota</taxon>
        <taxon>Metazoa</taxon>
        <taxon>Ecdysozoa</taxon>
        <taxon>Nematoda</taxon>
        <taxon>Chromadorea</taxon>
        <taxon>Rhabditida</taxon>
        <taxon>Tylenchina</taxon>
        <taxon>Panagrolaimomorpha</taxon>
        <taxon>Panagrolaimoidea</taxon>
        <taxon>Panagrolaimidae</taxon>
        <taxon>Panagrolaimus</taxon>
    </lineage>
</organism>
<reference evidence="2" key="1">
    <citation type="submission" date="2022-11" db="UniProtKB">
        <authorList>
            <consortium name="WormBaseParasite"/>
        </authorList>
    </citation>
    <scope>IDENTIFICATION</scope>
</reference>
<evidence type="ECO:0000313" key="2">
    <source>
        <dbReference type="WBParaSite" id="PS1159_v2.g18734.t1"/>
    </source>
</evidence>
<evidence type="ECO:0000313" key="1">
    <source>
        <dbReference type="Proteomes" id="UP000887580"/>
    </source>
</evidence>
<proteinExistence type="predicted"/>
<protein>
    <submittedName>
        <fullName evidence="2">Uncharacterized protein</fullName>
    </submittedName>
</protein>